<gene>
    <name evidence="3" type="ORF">DCAR_0101659</name>
</gene>
<keyword evidence="1" id="KW-0677">Repeat</keyword>
<proteinExistence type="predicted"/>
<dbReference type="InterPro" id="IPR046349">
    <property type="entry name" value="C1-like_sf"/>
</dbReference>
<dbReference type="EMBL" id="CP093343">
    <property type="protein sequence ID" value="WOG82494.1"/>
    <property type="molecule type" value="Genomic_DNA"/>
</dbReference>
<dbReference type="InterPro" id="IPR053192">
    <property type="entry name" value="Vacuole_Formation_Reg"/>
</dbReference>
<protein>
    <recommendedName>
        <fullName evidence="2">DC1 domain-containing protein</fullName>
    </recommendedName>
</protein>
<dbReference type="SUPFAM" id="SSF57889">
    <property type="entry name" value="Cysteine-rich domain"/>
    <property type="match status" value="3"/>
</dbReference>
<sequence length="314" mass="36241">MSRPKNEEGCSPRGRLKDWAHGEHPLQLVTVDQLNDEKDVLFICDGCAKPIRNDGHLFYACVPCKYFLHKFCGELPTTNPQSPSHRILYNKYSPAYKLFLCHGCHYWGNVISFRGDEPRNSLPFEEHIACSALPKMIKHESHPHPLHLNSYKPTSCKACDDKRYFYTWHGCEGCDFHLCAGCIMKASRVKHGWDPHPLRLIFDPGMVEDHEHEFQCEFCSQDLDTNFWFYHCDDCDLSFHLRCYDKSCYLNFSHVKYGATDIIKDHLHPHSLTLVLNKKVRSCGKCHWSSIGRAVLECAPCKTIFCASCSGMYQ</sequence>
<feature type="domain" description="DC1" evidence="2">
    <location>
        <begin position="21"/>
        <end position="72"/>
    </location>
</feature>
<dbReference type="AlphaFoldDB" id="A0AAF0W520"/>
<evidence type="ECO:0000259" key="2">
    <source>
        <dbReference type="Pfam" id="PF03107"/>
    </source>
</evidence>
<dbReference type="Pfam" id="PF03107">
    <property type="entry name" value="C1_2"/>
    <property type="match status" value="2"/>
</dbReference>
<dbReference type="PANTHER" id="PTHR32410">
    <property type="entry name" value="CYSTEINE/HISTIDINE-RICH C1 DOMAIN FAMILY PROTEIN"/>
    <property type="match status" value="1"/>
</dbReference>
<dbReference type="InterPro" id="IPR004146">
    <property type="entry name" value="DC1"/>
</dbReference>
<accession>A0AAF0W520</accession>
<reference evidence="3" key="1">
    <citation type="journal article" date="2016" name="Nat. Genet.">
        <title>A high-quality carrot genome assembly provides new insights into carotenoid accumulation and asterid genome evolution.</title>
        <authorList>
            <person name="Iorizzo M."/>
            <person name="Ellison S."/>
            <person name="Senalik D."/>
            <person name="Zeng P."/>
            <person name="Satapoomin P."/>
            <person name="Huang J."/>
            <person name="Bowman M."/>
            <person name="Iovene M."/>
            <person name="Sanseverino W."/>
            <person name="Cavagnaro P."/>
            <person name="Yildiz M."/>
            <person name="Macko-Podgorni A."/>
            <person name="Moranska E."/>
            <person name="Grzebelus E."/>
            <person name="Grzebelus D."/>
            <person name="Ashrafi H."/>
            <person name="Zheng Z."/>
            <person name="Cheng S."/>
            <person name="Spooner D."/>
            <person name="Van Deynze A."/>
            <person name="Simon P."/>
        </authorList>
    </citation>
    <scope>NUCLEOTIDE SEQUENCE</scope>
    <source>
        <tissue evidence="3">Leaf</tissue>
    </source>
</reference>
<evidence type="ECO:0000313" key="4">
    <source>
        <dbReference type="Proteomes" id="UP000077755"/>
    </source>
</evidence>
<organism evidence="3 4">
    <name type="scientific">Daucus carota subsp. sativus</name>
    <name type="common">Carrot</name>
    <dbReference type="NCBI Taxonomy" id="79200"/>
    <lineage>
        <taxon>Eukaryota</taxon>
        <taxon>Viridiplantae</taxon>
        <taxon>Streptophyta</taxon>
        <taxon>Embryophyta</taxon>
        <taxon>Tracheophyta</taxon>
        <taxon>Spermatophyta</taxon>
        <taxon>Magnoliopsida</taxon>
        <taxon>eudicotyledons</taxon>
        <taxon>Gunneridae</taxon>
        <taxon>Pentapetalae</taxon>
        <taxon>asterids</taxon>
        <taxon>campanulids</taxon>
        <taxon>Apiales</taxon>
        <taxon>Apiaceae</taxon>
        <taxon>Apioideae</taxon>
        <taxon>Scandiceae</taxon>
        <taxon>Daucinae</taxon>
        <taxon>Daucus</taxon>
        <taxon>Daucus sect. Daucus</taxon>
    </lineage>
</organism>
<dbReference type="Proteomes" id="UP000077755">
    <property type="component" value="Chromosome 1"/>
</dbReference>
<evidence type="ECO:0000256" key="1">
    <source>
        <dbReference type="ARBA" id="ARBA00022737"/>
    </source>
</evidence>
<keyword evidence="4" id="KW-1185">Reference proteome</keyword>
<dbReference type="PANTHER" id="PTHR32410:SF216">
    <property type="entry name" value="PHORBOL-ESTER_DAG-TYPE DOMAIN-CONTAINING PROTEIN"/>
    <property type="match status" value="1"/>
</dbReference>
<evidence type="ECO:0000313" key="3">
    <source>
        <dbReference type="EMBL" id="WOG82494.1"/>
    </source>
</evidence>
<feature type="domain" description="DC1" evidence="2">
    <location>
        <begin position="195"/>
        <end position="243"/>
    </location>
</feature>
<reference evidence="3" key="2">
    <citation type="submission" date="2022-03" db="EMBL/GenBank/DDBJ databases">
        <title>Draft title - Genomic analysis of global carrot germplasm unveils the trajectory of domestication and the origin of high carotenoid orange carrot.</title>
        <authorList>
            <person name="Iorizzo M."/>
            <person name="Ellison S."/>
            <person name="Senalik D."/>
            <person name="Macko-Podgorni A."/>
            <person name="Grzebelus D."/>
            <person name="Bostan H."/>
            <person name="Rolling W."/>
            <person name="Curaba J."/>
            <person name="Simon P."/>
        </authorList>
    </citation>
    <scope>NUCLEOTIDE SEQUENCE</scope>
    <source>
        <tissue evidence="3">Leaf</tissue>
    </source>
</reference>
<name>A0AAF0W520_DAUCS</name>